<keyword evidence="2" id="KW-0812">Transmembrane</keyword>
<feature type="transmembrane region" description="Helical" evidence="2">
    <location>
        <begin position="46"/>
        <end position="66"/>
    </location>
</feature>
<evidence type="ECO:0000259" key="3">
    <source>
        <dbReference type="SMART" id="SM00327"/>
    </source>
</evidence>
<evidence type="ECO:0000256" key="1">
    <source>
        <dbReference type="SAM" id="MobiDB-lite"/>
    </source>
</evidence>
<evidence type="ECO:0000256" key="2">
    <source>
        <dbReference type="SAM" id="Phobius"/>
    </source>
</evidence>
<dbReference type="Proteomes" id="UP000317093">
    <property type="component" value="Chromosome"/>
</dbReference>
<dbReference type="EMBL" id="CP036279">
    <property type="protein sequence ID" value="QDU64915.1"/>
    <property type="molecule type" value="Genomic_DNA"/>
</dbReference>
<dbReference type="InterPro" id="IPR036465">
    <property type="entry name" value="vWFA_dom_sf"/>
</dbReference>
<evidence type="ECO:0000313" key="4">
    <source>
        <dbReference type="EMBL" id="QDU64915.1"/>
    </source>
</evidence>
<dbReference type="SUPFAM" id="SSF53300">
    <property type="entry name" value="vWA-like"/>
    <property type="match status" value="1"/>
</dbReference>
<feature type="compositionally biased region" description="Gly residues" evidence="1">
    <location>
        <begin position="158"/>
        <end position="173"/>
    </location>
</feature>
<dbReference type="InterPro" id="IPR002035">
    <property type="entry name" value="VWF_A"/>
</dbReference>
<feature type="domain" description="VWFA" evidence="3">
    <location>
        <begin position="191"/>
        <end position="363"/>
    </location>
</feature>
<proteinExistence type="predicted"/>
<evidence type="ECO:0000313" key="5">
    <source>
        <dbReference type="Proteomes" id="UP000317093"/>
    </source>
</evidence>
<accession>A0A518BD64</accession>
<keyword evidence="2" id="KW-1133">Transmembrane helix</keyword>
<keyword evidence="5" id="KW-1185">Reference proteome</keyword>
<gene>
    <name evidence="4" type="ORF">Pan216_58090</name>
</gene>
<feature type="region of interest" description="Disordered" evidence="1">
    <location>
        <begin position="145"/>
        <end position="175"/>
    </location>
</feature>
<dbReference type="RefSeq" id="WP_419193084.1">
    <property type="nucleotide sequence ID" value="NZ_CP036279.1"/>
</dbReference>
<dbReference type="CDD" id="cd00198">
    <property type="entry name" value="vWFA"/>
    <property type="match status" value="1"/>
</dbReference>
<keyword evidence="2" id="KW-0472">Membrane</keyword>
<dbReference type="KEGG" id="knv:Pan216_58090"/>
<feature type="compositionally biased region" description="Acidic residues" evidence="1">
    <location>
        <begin position="353"/>
        <end position="363"/>
    </location>
</feature>
<dbReference type="AlphaFoldDB" id="A0A518BD64"/>
<organism evidence="4 5">
    <name type="scientific">Kolteria novifilia</name>
    <dbReference type="NCBI Taxonomy" id="2527975"/>
    <lineage>
        <taxon>Bacteria</taxon>
        <taxon>Pseudomonadati</taxon>
        <taxon>Planctomycetota</taxon>
        <taxon>Planctomycetia</taxon>
        <taxon>Kolteriales</taxon>
        <taxon>Kolteriaceae</taxon>
        <taxon>Kolteria</taxon>
    </lineage>
</organism>
<dbReference type="Pfam" id="PF13768">
    <property type="entry name" value="VWA_3"/>
    <property type="match status" value="1"/>
</dbReference>
<reference evidence="4 5" key="1">
    <citation type="submission" date="2019-02" db="EMBL/GenBank/DDBJ databases">
        <title>Deep-cultivation of Planctomycetes and their phenomic and genomic characterization uncovers novel biology.</title>
        <authorList>
            <person name="Wiegand S."/>
            <person name="Jogler M."/>
            <person name="Boedeker C."/>
            <person name="Pinto D."/>
            <person name="Vollmers J."/>
            <person name="Rivas-Marin E."/>
            <person name="Kohn T."/>
            <person name="Peeters S.H."/>
            <person name="Heuer A."/>
            <person name="Rast P."/>
            <person name="Oberbeckmann S."/>
            <person name="Bunk B."/>
            <person name="Jeske O."/>
            <person name="Meyerdierks A."/>
            <person name="Storesund J.E."/>
            <person name="Kallscheuer N."/>
            <person name="Luecker S."/>
            <person name="Lage O.M."/>
            <person name="Pohl T."/>
            <person name="Merkel B.J."/>
            <person name="Hornburger P."/>
            <person name="Mueller R.-W."/>
            <person name="Bruemmer F."/>
            <person name="Labrenz M."/>
            <person name="Spormann A.M."/>
            <person name="Op den Camp H."/>
            <person name="Overmann J."/>
            <person name="Amann R."/>
            <person name="Jetten M.S.M."/>
            <person name="Mascher T."/>
            <person name="Medema M.H."/>
            <person name="Devos D.P."/>
            <person name="Kaster A.-K."/>
            <person name="Ovreas L."/>
            <person name="Rohde M."/>
            <person name="Galperin M.Y."/>
            <person name="Jogler C."/>
        </authorList>
    </citation>
    <scope>NUCLEOTIDE SEQUENCE [LARGE SCALE GENOMIC DNA]</scope>
    <source>
        <strain evidence="4 5">Pan216</strain>
    </source>
</reference>
<sequence>MRGPLMAKSTFRSRFTFWKRRLRRSVYLTLVVLRAFWQAMLLRWQALAVSLAVNGVVILSAGLALFPSPAKRSRPLIAADVARLEPAAEWETLDLPPLPEVEEASIGGPEGFGQHVTEIPSRDPARPLTWNGVAFDPLASVFEGTSESRRQGEAPGRMGIGIGQGGQGLGAGRGDPMNKKKATFFGIEAQGKTFVYVVDLSGSMRLGGRFGFAARELFASIDELHRTQQFYVIFYNTQTFPMFFPKTAKKPVYAKLRFKRQLRQWVATTIPGGGTDPHDALVLALELEPDAIFMLTDGEFDGGTVGAINDRNREKKIPIHCVGFLTFAGEEVLRDLAESNGGIFRHVGGQGETDPDEPSDESDTEPKTLPGDRVLSMKSHP</sequence>
<feature type="region of interest" description="Disordered" evidence="1">
    <location>
        <begin position="343"/>
        <end position="381"/>
    </location>
</feature>
<dbReference type="Gene3D" id="3.40.50.410">
    <property type="entry name" value="von Willebrand factor, type A domain"/>
    <property type="match status" value="1"/>
</dbReference>
<protein>
    <recommendedName>
        <fullName evidence="3">VWFA domain-containing protein</fullName>
    </recommendedName>
</protein>
<name>A0A518BD64_9BACT</name>
<dbReference type="SMART" id="SM00327">
    <property type="entry name" value="VWA"/>
    <property type="match status" value="1"/>
</dbReference>